<evidence type="ECO:0000256" key="6">
    <source>
        <dbReference type="SAM" id="Phobius"/>
    </source>
</evidence>
<dbReference type="InterPro" id="IPR005598">
    <property type="entry name" value="ATP_synth_I"/>
</dbReference>
<evidence type="ECO:0000256" key="3">
    <source>
        <dbReference type="ARBA" id="ARBA00022692"/>
    </source>
</evidence>
<gene>
    <name evidence="7" type="ORF">DEH80_12150</name>
</gene>
<evidence type="ECO:0000313" key="7">
    <source>
        <dbReference type="EMBL" id="PWN55535.1"/>
    </source>
</evidence>
<comment type="subcellular location">
    <subcellularLocation>
        <location evidence="1">Cell membrane</location>
        <topology evidence="1">Multi-pass membrane protein</topology>
    </subcellularLocation>
</comment>
<dbReference type="EMBL" id="QEQK01000010">
    <property type="protein sequence ID" value="PWN55535.1"/>
    <property type="molecule type" value="Genomic_DNA"/>
</dbReference>
<keyword evidence="3 6" id="KW-0812">Transmembrane</keyword>
<feature type="transmembrane region" description="Helical" evidence="6">
    <location>
        <begin position="53"/>
        <end position="70"/>
    </location>
</feature>
<dbReference type="GO" id="GO:0005886">
    <property type="term" value="C:plasma membrane"/>
    <property type="evidence" value="ECO:0007669"/>
    <property type="project" value="UniProtKB-SubCell"/>
</dbReference>
<keyword evidence="4 6" id="KW-1133">Transmembrane helix</keyword>
<proteinExistence type="predicted"/>
<evidence type="ECO:0008006" key="9">
    <source>
        <dbReference type="Google" id="ProtNLM"/>
    </source>
</evidence>
<dbReference type="Proteomes" id="UP000251800">
    <property type="component" value="Unassembled WGS sequence"/>
</dbReference>
<reference evidence="7 8" key="1">
    <citation type="submission" date="2018-05" db="EMBL/GenBank/DDBJ databases">
        <title>Abyssibacter profundi OUC007T gen. nov., sp. nov, a marine bacterium isolated from seawater of the Mariana Trench.</title>
        <authorList>
            <person name="Zhou S."/>
        </authorList>
    </citation>
    <scope>NUCLEOTIDE SEQUENCE [LARGE SCALE GENOMIC DNA]</scope>
    <source>
        <strain evidence="7 8">OUC007</strain>
    </source>
</reference>
<comment type="caution">
    <text evidence="7">The sequence shown here is derived from an EMBL/GenBank/DDBJ whole genome shotgun (WGS) entry which is preliminary data.</text>
</comment>
<name>A0A363UJD2_9GAMM</name>
<keyword evidence="5 6" id="KW-0472">Membrane</keyword>
<feature type="transmembrane region" description="Helical" evidence="6">
    <location>
        <begin position="119"/>
        <end position="136"/>
    </location>
</feature>
<keyword evidence="2" id="KW-1003">Cell membrane</keyword>
<evidence type="ECO:0000256" key="5">
    <source>
        <dbReference type="ARBA" id="ARBA00023136"/>
    </source>
</evidence>
<organism evidence="7 8">
    <name type="scientific">Abyssibacter profundi</name>
    <dbReference type="NCBI Taxonomy" id="2182787"/>
    <lineage>
        <taxon>Bacteria</taxon>
        <taxon>Pseudomonadati</taxon>
        <taxon>Pseudomonadota</taxon>
        <taxon>Gammaproteobacteria</taxon>
        <taxon>Chromatiales</taxon>
        <taxon>Oceanococcaceae</taxon>
        <taxon>Abyssibacter</taxon>
    </lineage>
</organism>
<accession>A0A363UJD2</accession>
<evidence type="ECO:0000256" key="2">
    <source>
        <dbReference type="ARBA" id="ARBA00022475"/>
    </source>
</evidence>
<evidence type="ECO:0000256" key="1">
    <source>
        <dbReference type="ARBA" id="ARBA00004651"/>
    </source>
</evidence>
<keyword evidence="8" id="KW-1185">Reference proteome</keyword>
<dbReference type="Pfam" id="PF03899">
    <property type="entry name" value="ATP-synt_I"/>
    <property type="match status" value="1"/>
</dbReference>
<feature type="transmembrane region" description="Helical" evidence="6">
    <location>
        <begin position="142"/>
        <end position="161"/>
    </location>
</feature>
<protein>
    <recommendedName>
        <fullName evidence="9">ATP synthase subunit I</fullName>
    </recommendedName>
</protein>
<evidence type="ECO:0000256" key="4">
    <source>
        <dbReference type="ARBA" id="ARBA00022989"/>
    </source>
</evidence>
<dbReference type="AlphaFoldDB" id="A0A363UJD2"/>
<sequence>MRTCPVGAAQHFIDLSWGHGYTSRPLRRVTPVLSDENPGRNKASSGFATARRICAWQLAIGIAGSLLWGLHGGMHAAVAGLSGGLIAVISTFYFALRAFGHGQDATPERLLGSLLRAEVMKWGVTLALFMVAIVLFRDTFPPVISVYATCLLVYWFALGWTTTTSETDTEKGN</sequence>
<feature type="transmembrane region" description="Helical" evidence="6">
    <location>
        <begin position="76"/>
        <end position="99"/>
    </location>
</feature>
<dbReference type="OrthoDB" id="5702716at2"/>
<evidence type="ECO:0000313" key="8">
    <source>
        <dbReference type="Proteomes" id="UP000251800"/>
    </source>
</evidence>